<keyword evidence="5 10" id="KW-0547">Nucleotide-binding</keyword>
<dbReference type="EMBL" id="JANBOI010000034">
    <property type="protein sequence ID" value="KAJ1735259.1"/>
    <property type="molecule type" value="Genomic_DNA"/>
</dbReference>
<feature type="binding site" evidence="10">
    <location>
        <position position="126"/>
    </location>
    <ligand>
        <name>K(+)</name>
        <dbReference type="ChEBI" id="CHEBI:29103"/>
    </ligand>
</feature>
<evidence type="ECO:0000256" key="10">
    <source>
        <dbReference type="HAMAP-Rule" id="MF_03159"/>
    </source>
</evidence>
<comment type="catalytic activity">
    <reaction evidence="1 10">
        <text>(6R)-NADHX = (6S)-NADHX</text>
        <dbReference type="Rhea" id="RHEA:32215"/>
        <dbReference type="ChEBI" id="CHEBI:64074"/>
        <dbReference type="ChEBI" id="CHEBI:64075"/>
        <dbReference type="EC" id="5.1.99.6"/>
    </reaction>
</comment>
<comment type="catalytic activity">
    <reaction evidence="2 10">
        <text>(6R)-NADPHX = (6S)-NADPHX</text>
        <dbReference type="Rhea" id="RHEA:32227"/>
        <dbReference type="ChEBI" id="CHEBI:64076"/>
        <dbReference type="ChEBI" id="CHEBI:64077"/>
        <dbReference type="EC" id="5.1.99.6"/>
    </reaction>
</comment>
<dbReference type="GO" id="GO:0046872">
    <property type="term" value="F:metal ion binding"/>
    <property type="evidence" value="ECO:0007669"/>
    <property type="project" value="UniProtKB-KW"/>
</dbReference>
<dbReference type="OrthoDB" id="10064708at2759"/>
<evidence type="ECO:0000313" key="13">
    <source>
        <dbReference type="Proteomes" id="UP001143981"/>
    </source>
</evidence>
<dbReference type="NCBIfam" id="TIGR00197">
    <property type="entry name" value="yjeF_nterm"/>
    <property type="match status" value="1"/>
</dbReference>
<evidence type="ECO:0000256" key="6">
    <source>
        <dbReference type="ARBA" id="ARBA00022857"/>
    </source>
</evidence>
<gene>
    <name evidence="12" type="ORF">LPJ61_000633</name>
</gene>
<keyword evidence="13" id="KW-1185">Reference proteome</keyword>
<dbReference type="PROSITE" id="PS51385">
    <property type="entry name" value="YJEF_N"/>
    <property type="match status" value="1"/>
</dbReference>
<organism evidence="12 13">
    <name type="scientific">Coemansia biformis</name>
    <dbReference type="NCBI Taxonomy" id="1286918"/>
    <lineage>
        <taxon>Eukaryota</taxon>
        <taxon>Fungi</taxon>
        <taxon>Fungi incertae sedis</taxon>
        <taxon>Zoopagomycota</taxon>
        <taxon>Kickxellomycotina</taxon>
        <taxon>Kickxellomycetes</taxon>
        <taxon>Kickxellales</taxon>
        <taxon>Kickxellaceae</taxon>
        <taxon>Coemansia</taxon>
    </lineage>
</organism>
<evidence type="ECO:0000256" key="9">
    <source>
        <dbReference type="ARBA" id="ARBA00023235"/>
    </source>
</evidence>
<reference evidence="12" key="1">
    <citation type="submission" date="2022-07" db="EMBL/GenBank/DDBJ databases">
        <title>Phylogenomic reconstructions and comparative analyses of Kickxellomycotina fungi.</title>
        <authorList>
            <person name="Reynolds N.K."/>
            <person name="Stajich J.E."/>
            <person name="Barry K."/>
            <person name="Grigoriev I.V."/>
            <person name="Crous P."/>
            <person name="Smith M.E."/>
        </authorList>
    </citation>
    <scope>NUCLEOTIDE SEQUENCE</scope>
    <source>
        <strain evidence="12">BCRC 34381</strain>
    </source>
</reference>
<feature type="binding site" evidence="10">
    <location>
        <position position="162"/>
    </location>
    <ligand>
        <name>K(+)</name>
        <dbReference type="ChEBI" id="CHEBI:29103"/>
    </ligand>
</feature>
<sequence length="229" mass="24564">MEQHMLANIKLLGQKAAQAIDVDLMAKHGFAIEQLMELAGLSVAESIAAEYARGRVLLCIGPGNNGGDGLVAARHLALYGYRVALFYPKQPQKDLYRGLLRQCHAFQIPVVQDLATAIGDSDVIVDALFGFSFAGLPRAPFDRVLEALCGTDKPIVSVDVPSGWDVEAGDREGTGLRPDMLISLTAPKKCAAGFKGRFHYLGGRFVPPEMAASLGLPDYPGTSSCIRLH</sequence>
<keyword evidence="6" id="KW-0521">NADP</keyword>
<dbReference type="Proteomes" id="UP001143981">
    <property type="component" value="Unassembled WGS sequence"/>
</dbReference>
<feature type="binding site" evidence="10">
    <location>
        <begin position="64"/>
        <end position="68"/>
    </location>
    <ligand>
        <name>(6S)-NADPHX</name>
        <dbReference type="ChEBI" id="CHEBI:64076"/>
    </ligand>
</feature>
<feature type="binding site" evidence="10">
    <location>
        <position position="159"/>
    </location>
    <ligand>
        <name>(6S)-NADPHX</name>
        <dbReference type="ChEBI" id="CHEBI:64076"/>
    </ligand>
</feature>
<feature type="binding site" evidence="10">
    <location>
        <position position="65"/>
    </location>
    <ligand>
        <name>K(+)</name>
        <dbReference type="ChEBI" id="CHEBI:29103"/>
    </ligand>
</feature>
<dbReference type="HAMAP" id="MF_01966">
    <property type="entry name" value="NADHX_epimerase"/>
    <property type="match status" value="1"/>
</dbReference>
<comment type="caution">
    <text evidence="10">Lacks conserved residue(s) required for the propagation of feature annotation.</text>
</comment>
<keyword evidence="4 10" id="KW-0479">Metal-binding</keyword>
<evidence type="ECO:0000256" key="5">
    <source>
        <dbReference type="ARBA" id="ARBA00022741"/>
    </source>
</evidence>
<keyword evidence="7 10" id="KW-0630">Potassium</keyword>
<dbReference type="SUPFAM" id="SSF64153">
    <property type="entry name" value="YjeF N-terminal domain-like"/>
    <property type="match status" value="1"/>
</dbReference>
<comment type="caution">
    <text evidence="12">The sequence shown here is derived from an EMBL/GenBank/DDBJ whole genome shotgun (WGS) entry which is preliminary data.</text>
</comment>
<dbReference type="PANTHER" id="PTHR13232">
    <property type="entry name" value="NAD(P)H-HYDRATE EPIMERASE"/>
    <property type="match status" value="1"/>
</dbReference>
<protein>
    <recommendedName>
        <fullName evidence="3 10">NAD(P)H-hydrate epimerase</fullName>
        <ecNumber evidence="3 10">5.1.99.6</ecNumber>
    </recommendedName>
    <alternativeName>
        <fullName evidence="10">NAD(P)HX epimerase</fullName>
    </alternativeName>
</protein>
<dbReference type="EC" id="5.1.99.6" evidence="3 10"/>
<keyword evidence="8 10" id="KW-0520">NAD</keyword>
<dbReference type="InterPro" id="IPR032976">
    <property type="entry name" value="YJEFN_prot_NAXE-like"/>
</dbReference>
<keyword evidence="10" id="KW-0496">Mitochondrion</keyword>
<comment type="subcellular location">
    <subcellularLocation>
        <location evidence="10">Cytoplasm</location>
    </subcellularLocation>
    <subcellularLocation>
        <location evidence="10">Mitochondrion</location>
    </subcellularLocation>
</comment>
<keyword evidence="9 10" id="KW-0413">Isomerase</keyword>
<dbReference type="GO" id="GO:0000166">
    <property type="term" value="F:nucleotide binding"/>
    <property type="evidence" value="ECO:0007669"/>
    <property type="project" value="UniProtKB-KW"/>
</dbReference>
<evidence type="ECO:0000256" key="4">
    <source>
        <dbReference type="ARBA" id="ARBA00022723"/>
    </source>
</evidence>
<dbReference type="PANTHER" id="PTHR13232:SF10">
    <property type="entry name" value="NAD(P)H-HYDRATE EPIMERASE"/>
    <property type="match status" value="1"/>
</dbReference>
<evidence type="ECO:0000256" key="3">
    <source>
        <dbReference type="ARBA" id="ARBA00012228"/>
    </source>
</evidence>
<evidence type="ECO:0000256" key="8">
    <source>
        <dbReference type="ARBA" id="ARBA00023027"/>
    </source>
</evidence>
<feature type="domain" description="YjeF N-terminal" evidence="11">
    <location>
        <begin position="17"/>
        <end position="218"/>
    </location>
</feature>
<dbReference type="AlphaFoldDB" id="A0A9W8D1F3"/>
<comment type="cofactor">
    <cofactor evidence="10">
        <name>K(+)</name>
        <dbReference type="ChEBI" id="CHEBI:29103"/>
    </cofactor>
    <text evidence="10">Binds 1 potassium ion per subunit.</text>
</comment>
<evidence type="ECO:0000256" key="2">
    <source>
        <dbReference type="ARBA" id="ARBA00000909"/>
    </source>
</evidence>
<evidence type="ECO:0000313" key="12">
    <source>
        <dbReference type="EMBL" id="KAJ1735259.1"/>
    </source>
</evidence>
<accession>A0A9W8D1F3</accession>
<proteinExistence type="inferred from homology"/>
<dbReference type="Pfam" id="PF03853">
    <property type="entry name" value="YjeF_N"/>
    <property type="match status" value="1"/>
</dbReference>
<dbReference type="GO" id="GO:0005739">
    <property type="term" value="C:mitochondrion"/>
    <property type="evidence" value="ECO:0007669"/>
    <property type="project" value="UniProtKB-SubCell"/>
</dbReference>
<keyword evidence="10" id="KW-0963">Cytoplasm</keyword>
<evidence type="ECO:0000256" key="7">
    <source>
        <dbReference type="ARBA" id="ARBA00022958"/>
    </source>
</evidence>
<dbReference type="Gene3D" id="3.40.50.10260">
    <property type="entry name" value="YjeF N-terminal domain"/>
    <property type="match status" value="1"/>
</dbReference>
<comment type="similarity">
    <text evidence="10">Belongs to the NnrE/AIBP family.</text>
</comment>
<evidence type="ECO:0000259" key="11">
    <source>
        <dbReference type="PROSITE" id="PS51385"/>
    </source>
</evidence>
<feature type="binding site" evidence="10">
    <location>
        <begin position="130"/>
        <end position="136"/>
    </location>
    <ligand>
        <name>(6S)-NADPHX</name>
        <dbReference type="ChEBI" id="CHEBI:64076"/>
    </ligand>
</feature>
<dbReference type="InterPro" id="IPR036652">
    <property type="entry name" value="YjeF_N_dom_sf"/>
</dbReference>
<dbReference type="GO" id="GO:0052856">
    <property type="term" value="F:NAD(P)HX epimerase activity"/>
    <property type="evidence" value="ECO:0007669"/>
    <property type="project" value="UniProtKB-UniRule"/>
</dbReference>
<name>A0A9W8D1F3_9FUNG</name>
<evidence type="ECO:0000256" key="1">
    <source>
        <dbReference type="ARBA" id="ARBA00000013"/>
    </source>
</evidence>
<dbReference type="InterPro" id="IPR004443">
    <property type="entry name" value="YjeF_N_dom"/>
</dbReference>
<comment type="function">
    <text evidence="10">Catalyzes the epimerization of the S- and R-forms of NAD(P)HX, a damaged form of NAD(P)H that is a result of enzymatic or heat-dependent hydration. This is a prerequisite for the S-specific NAD(P)H-hydrate dehydratase to allow the repair of both epimers of NAD(P)HX.</text>
</comment>